<evidence type="ECO:0000256" key="5">
    <source>
        <dbReference type="ARBA" id="ARBA00022683"/>
    </source>
</evidence>
<dbReference type="PROSITE" id="PS00371">
    <property type="entry name" value="PTS_EIIA_TYPE_1_HIS"/>
    <property type="match status" value="1"/>
</dbReference>
<name>A0A1I5EIN4_9FIRM</name>
<dbReference type="GO" id="GO:0009401">
    <property type="term" value="P:phosphoenolpyruvate-dependent sugar phosphotransferase system"/>
    <property type="evidence" value="ECO:0007669"/>
    <property type="project" value="UniProtKB-KW"/>
</dbReference>
<keyword evidence="2" id="KW-0813">Transport</keyword>
<keyword evidence="4" id="KW-0808">Transferase</keyword>
<feature type="domain" description="PTS EIIA type-1" evidence="7">
    <location>
        <begin position="34"/>
        <end position="138"/>
    </location>
</feature>
<evidence type="ECO:0000256" key="4">
    <source>
        <dbReference type="ARBA" id="ARBA00022679"/>
    </source>
</evidence>
<dbReference type="GO" id="GO:0005737">
    <property type="term" value="C:cytoplasm"/>
    <property type="evidence" value="ECO:0007669"/>
    <property type="project" value="UniProtKB-SubCell"/>
</dbReference>
<evidence type="ECO:0000256" key="2">
    <source>
        <dbReference type="ARBA" id="ARBA00022448"/>
    </source>
</evidence>
<dbReference type="EMBL" id="FOWD01000009">
    <property type="protein sequence ID" value="SFO11355.1"/>
    <property type="molecule type" value="Genomic_DNA"/>
</dbReference>
<dbReference type="PANTHER" id="PTHR45008">
    <property type="entry name" value="PTS SYSTEM GLUCOSE-SPECIFIC EIIA COMPONENT"/>
    <property type="match status" value="1"/>
</dbReference>
<keyword evidence="5" id="KW-0598">Phosphotransferase system</keyword>
<dbReference type="Gene3D" id="2.70.70.10">
    <property type="entry name" value="Glucose Permease (Domain IIA)"/>
    <property type="match status" value="1"/>
</dbReference>
<dbReference type="Proteomes" id="UP000198806">
    <property type="component" value="Unassembled WGS sequence"/>
</dbReference>
<dbReference type="NCBIfam" id="TIGR00830">
    <property type="entry name" value="PTBA"/>
    <property type="match status" value="1"/>
</dbReference>
<dbReference type="STRING" id="1527.SAMN04489757_10988"/>
<dbReference type="RefSeq" id="WP_091685659.1">
    <property type="nucleotide sequence ID" value="NZ_BAABFM010000073.1"/>
</dbReference>
<dbReference type="InterPro" id="IPR050890">
    <property type="entry name" value="PTS_EIIA_component"/>
</dbReference>
<keyword evidence="3" id="KW-0762">Sugar transport</keyword>
<comment type="subcellular location">
    <subcellularLocation>
        <location evidence="1">Cytoplasm</location>
    </subcellularLocation>
</comment>
<dbReference type="PROSITE" id="PS51093">
    <property type="entry name" value="PTS_EIIA_TYPE_1"/>
    <property type="match status" value="1"/>
</dbReference>
<dbReference type="FunFam" id="2.70.70.10:FF:000001">
    <property type="entry name" value="PTS system glucose-specific IIA component"/>
    <property type="match status" value="1"/>
</dbReference>
<evidence type="ECO:0000313" key="9">
    <source>
        <dbReference type="Proteomes" id="UP000198806"/>
    </source>
</evidence>
<dbReference type="AlphaFoldDB" id="A0A1I5EIN4"/>
<evidence type="ECO:0000256" key="6">
    <source>
        <dbReference type="ARBA" id="ARBA00022777"/>
    </source>
</evidence>
<dbReference type="InterPro" id="IPR001127">
    <property type="entry name" value="PTS_EIIA_1_perm"/>
</dbReference>
<evidence type="ECO:0000259" key="7">
    <source>
        <dbReference type="PROSITE" id="PS51093"/>
    </source>
</evidence>
<keyword evidence="9" id="KW-1185">Reference proteome</keyword>
<dbReference type="PANTHER" id="PTHR45008:SF1">
    <property type="entry name" value="PTS SYSTEM GLUCOSE-SPECIFIC EIIA COMPONENT"/>
    <property type="match status" value="1"/>
</dbReference>
<dbReference type="GO" id="GO:0016301">
    <property type="term" value="F:kinase activity"/>
    <property type="evidence" value="ECO:0007669"/>
    <property type="project" value="UniProtKB-KW"/>
</dbReference>
<evidence type="ECO:0000313" key="8">
    <source>
        <dbReference type="EMBL" id="SFO11355.1"/>
    </source>
</evidence>
<protein>
    <submittedName>
        <fullName evidence="8">PTS system IIA component, Glc family</fullName>
    </submittedName>
</protein>
<sequence length="164" mass="17832">MFGKLKETLGIKDKKNTILAPIEGYACPLREVNDPTFSQEILGKGIAIKPSKGRVVSPADGTVALVFETKHAVSIIGGYGEEILIHIGLDTVNLKGKYFTSHVKAGDKVKAGDLLVEFDMEQIKEAGYDIITPIIICNSGEYKEISAIASKEVKELDDIINIKK</sequence>
<evidence type="ECO:0000256" key="3">
    <source>
        <dbReference type="ARBA" id="ARBA00022597"/>
    </source>
</evidence>
<dbReference type="InterPro" id="IPR011055">
    <property type="entry name" value="Dup_hybrid_motif"/>
</dbReference>
<keyword evidence="6" id="KW-0418">Kinase</keyword>
<dbReference type="Pfam" id="PF00358">
    <property type="entry name" value="PTS_EIIA_1"/>
    <property type="match status" value="1"/>
</dbReference>
<organism evidence="8 9">
    <name type="scientific">Anaerocolumna aminovalerica</name>
    <dbReference type="NCBI Taxonomy" id="1527"/>
    <lineage>
        <taxon>Bacteria</taxon>
        <taxon>Bacillati</taxon>
        <taxon>Bacillota</taxon>
        <taxon>Clostridia</taxon>
        <taxon>Lachnospirales</taxon>
        <taxon>Lachnospiraceae</taxon>
        <taxon>Anaerocolumna</taxon>
    </lineage>
</organism>
<dbReference type="OrthoDB" id="92465at2"/>
<reference evidence="8 9" key="1">
    <citation type="submission" date="2016-10" db="EMBL/GenBank/DDBJ databases">
        <authorList>
            <person name="de Groot N.N."/>
        </authorList>
    </citation>
    <scope>NUCLEOTIDE SEQUENCE [LARGE SCALE GENOMIC DNA]</scope>
    <source>
        <strain evidence="8 9">DSM 1283</strain>
    </source>
</reference>
<proteinExistence type="predicted"/>
<gene>
    <name evidence="8" type="ORF">SAMN04489757_10988</name>
</gene>
<evidence type="ECO:0000256" key="1">
    <source>
        <dbReference type="ARBA" id="ARBA00004496"/>
    </source>
</evidence>
<dbReference type="SUPFAM" id="SSF51261">
    <property type="entry name" value="Duplicated hybrid motif"/>
    <property type="match status" value="1"/>
</dbReference>
<accession>A0A1I5EIN4</accession>